<dbReference type="InterPro" id="IPR036770">
    <property type="entry name" value="Ankyrin_rpt-contain_sf"/>
</dbReference>
<dbReference type="SMART" id="SM00248">
    <property type="entry name" value="ANK"/>
    <property type="match status" value="3"/>
</dbReference>
<dbReference type="Proteomes" id="UP000663870">
    <property type="component" value="Unassembled WGS sequence"/>
</dbReference>
<dbReference type="AlphaFoldDB" id="A0A813VJ52"/>
<comment type="caution">
    <text evidence="1">The sequence shown here is derived from an EMBL/GenBank/DDBJ whole genome shotgun (WGS) entry which is preliminary data.</text>
</comment>
<sequence length="358" mass="42281">MDDTNDYDKSTFDTPDNATLYVECIRLIEGDHIRRFENLANKFDLVQYELNDGVSKPLLFYAIEHNNEAFVKILLDMEVPLDKKYSIMVPTTDSSEGQLVQKTLNAYEYACELQYNNIVNLIQYQTKLPSYEQRFFRILKYNDIRRCETFIHRLHNEKRENIIAKKGLFYAAQFGSVRLLDYFLTRWKIDINTQQIQDNGYSTTALLTSITYNQNEAAKFLLFRHADPSIKGQYDNALVTALHYHSKNDLLHLLLDKNVDLTARHPDYKKLNLREYCVLTNRVKAKSEIDAYIIRLISQGNYQRLKWLVDHGYTYINVNITSKRNGKQLAKERYYEKIVKLIEDVENIQMKAKIKMNY</sequence>
<evidence type="ECO:0000313" key="3">
    <source>
        <dbReference type="Proteomes" id="UP000663854"/>
    </source>
</evidence>
<accession>A0A813VJ52</accession>
<proteinExistence type="predicted"/>
<dbReference type="InterPro" id="IPR002110">
    <property type="entry name" value="Ankyrin_rpt"/>
</dbReference>
<dbReference type="EMBL" id="CAJNOH010000074">
    <property type="protein sequence ID" value="CAF0841525.1"/>
    <property type="molecule type" value="Genomic_DNA"/>
</dbReference>
<keyword evidence="4" id="KW-1185">Reference proteome</keyword>
<evidence type="ECO:0000313" key="1">
    <source>
        <dbReference type="EMBL" id="CAF0841525.1"/>
    </source>
</evidence>
<name>A0A813VJ52_9BILA</name>
<dbReference type="EMBL" id="CAJNOL010000396">
    <property type="protein sequence ID" value="CAF1045958.1"/>
    <property type="molecule type" value="Genomic_DNA"/>
</dbReference>
<dbReference type="Proteomes" id="UP000663854">
    <property type="component" value="Unassembled WGS sequence"/>
</dbReference>
<protein>
    <recommendedName>
        <fullName evidence="5">Ankyrin repeat protein</fullName>
    </recommendedName>
</protein>
<gene>
    <name evidence="2" type="ORF">JXQ802_LOCUS16396</name>
    <name evidence="1" type="ORF">PYM288_LOCUS6592</name>
</gene>
<organism evidence="1 3">
    <name type="scientific">Rotaria sordida</name>
    <dbReference type="NCBI Taxonomy" id="392033"/>
    <lineage>
        <taxon>Eukaryota</taxon>
        <taxon>Metazoa</taxon>
        <taxon>Spiralia</taxon>
        <taxon>Gnathifera</taxon>
        <taxon>Rotifera</taxon>
        <taxon>Eurotatoria</taxon>
        <taxon>Bdelloidea</taxon>
        <taxon>Philodinida</taxon>
        <taxon>Philodinidae</taxon>
        <taxon>Rotaria</taxon>
    </lineage>
</organism>
<dbReference type="Gene3D" id="1.25.40.20">
    <property type="entry name" value="Ankyrin repeat-containing domain"/>
    <property type="match status" value="1"/>
</dbReference>
<evidence type="ECO:0000313" key="2">
    <source>
        <dbReference type="EMBL" id="CAF1045958.1"/>
    </source>
</evidence>
<dbReference type="SUPFAM" id="SSF48403">
    <property type="entry name" value="Ankyrin repeat"/>
    <property type="match status" value="1"/>
</dbReference>
<evidence type="ECO:0008006" key="5">
    <source>
        <dbReference type="Google" id="ProtNLM"/>
    </source>
</evidence>
<reference evidence="1" key="1">
    <citation type="submission" date="2021-02" db="EMBL/GenBank/DDBJ databases">
        <authorList>
            <person name="Nowell W R."/>
        </authorList>
    </citation>
    <scope>NUCLEOTIDE SEQUENCE</scope>
</reference>
<dbReference type="Pfam" id="PF12796">
    <property type="entry name" value="Ank_2"/>
    <property type="match status" value="1"/>
</dbReference>
<evidence type="ECO:0000313" key="4">
    <source>
        <dbReference type="Proteomes" id="UP000663870"/>
    </source>
</evidence>